<reference evidence="14" key="1">
    <citation type="submission" date="2022-07" db="EMBL/GenBank/DDBJ databases">
        <title>Phylogenomic reconstructions and comparative analyses of Kickxellomycotina fungi.</title>
        <authorList>
            <person name="Reynolds N.K."/>
            <person name="Stajich J.E."/>
            <person name="Barry K."/>
            <person name="Grigoriev I.V."/>
            <person name="Crous P."/>
            <person name="Smith M.E."/>
        </authorList>
    </citation>
    <scope>NUCLEOTIDE SEQUENCE</scope>
    <source>
        <strain evidence="14">RSA 1196</strain>
    </source>
</reference>
<feature type="domain" description="Peptidase S8/S53" evidence="11">
    <location>
        <begin position="157"/>
        <end position="565"/>
    </location>
</feature>
<evidence type="ECO:0000313" key="15">
    <source>
        <dbReference type="Proteomes" id="UP001150925"/>
    </source>
</evidence>
<dbReference type="SUPFAM" id="SSF52025">
    <property type="entry name" value="PA domain"/>
    <property type="match status" value="1"/>
</dbReference>
<dbReference type="PRINTS" id="PR00723">
    <property type="entry name" value="SUBTILISIN"/>
</dbReference>
<dbReference type="Pfam" id="PF00082">
    <property type="entry name" value="Peptidase_S8"/>
    <property type="match status" value="1"/>
</dbReference>
<dbReference type="AlphaFoldDB" id="A0A9W8AMZ7"/>
<keyword evidence="6 9" id="KW-0378">Hydrolase</keyword>
<keyword evidence="2" id="KW-0134">Cell wall</keyword>
<evidence type="ECO:0000256" key="4">
    <source>
        <dbReference type="ARBA" id="ARBA00022670"/>
    </source>
</evidence>
<dbReference type="Pfam" id="PF02225">
    <property type="entry name" value="PA"/>
    <property type="match status" value="1"/>
</dbReference>
<sequence>MLTKWVGLASLVAVLGTLARLSPYVAGQATTSDTWDTSEGLINVLPDTFIVNFEGDPTTAQGQKNAADFFAQLRSLGISYTIGFNYTAIMNAASITVEDKYADAMTSLSMTQHLWLVQLNSEVKLGSDSVRALPALAPLEHEITGVKKVHDTLKYTGKGIKVGILDSGLDYTHPAFGGCFKTSGCRVQYGYDFVGDSYTGSNAPVPDNDPMDQCNGHGTHVAGTLAGNDGNFRGVAPDATLGIYRVSGCNGLTTSALILQGLERAYKDGMQVINLSLGISGGWGSWAEAEMANLIAKKGIVIVGAAGNDGDSGMFGMNSPAVAPGVVAVSAMEMPKFYSLYFNLTLEENVPIRRSDHQAYLPQLSILGKQLRPATNANGDDFGCGSVVDLVGTVGLVKRGSCSFTTKALNLIKAGAIGMVVYNDVAGEPGVLSFEQEISIPAFSISQADGKYILDEIVKRGVVRVRIKNDLLPFNNTKPYTAASFTSMGPNPEGRIKPDISAPGVNVYSCLPKKMGSYGTASGSSMASPYVAGVAALLIQAGKSTTIEKYYSALIHTATPQMISGSYISVAQQGAGLVNAYSAATSDVVFPKRFLLGDFWDNAELYGTSDAYTFSEALSNTGKATAAYTASFGYAQSLTSFDSNKQLTATPIVGNVRPKVTVTSSASVTVNSGASTTVKVKLDHTGLANNTFFVYSGYVLFKPASSYTGPALSIPLAGMAYESYQAPVLPPVSTGLPCLTRYSEGRCLSGTNTFTFKDGDFPTIVFRLQLPLYRLRMRVAFADTPAKVHASVSENHYLQLAKNRRNQKVNYYTYRWDGSVFYSDDPTKVSPIPNGKSYVLILMFYITNSWNPFVYTTSTITVNRAS</sequence>
<dbReference type="InterPro" id="IPR036852">
    <property type="entry name" value="Peptidase_S8/S53_dom_sf"/>
</dbReference>
<protein>
    <recommendedName>
        <fullName evidence="16">Peptidase S8/S53 domain-containing protein</fullName>
    </recommendedName>
</protein>
<dbReference type="PANTHER" id="PTHR43806:SF66">
    <property type="entry name" value="SERIN ENDOPEPTIDASE"/>
    <property type="match status" value="1"/>
</dbReference>
<dbReference type="GO" id="GO:0005615">
    <property type="term" value="C:extracellular space"/>
    <property type="evidence" value="ECO:0007669"/>
    <property type="project" value="TreeGrafter"/>
</dbReference>
<dbReference type="Gene3D" id="2.60.40.1710">
    <property type="entry name" value="Subtilisin-like superfamily"/>
    <property type="match status" value="1"/>
</dbReference>
<dbReference type="InterPro" id="IPR015500">
    <property type="entry name" value="Peptidase_S8_subtilisin-rel"/>
</dbReference>
<evidence type="ECO:0008006" key="16">
    <source>
        <dbReference type="Google" id="ProtNLM"/>
    </source>
</evidence>
<feature type="active site" description="Charge relay system" evidence="8 9">
    <location>
        <position position="525"/>
    </location>
</feature>
<dbReference type="Pfam" id="PF06280">
    <property type="entry name" value="fn3_5"/>
    <property type="match status" value="1"/>
</dbReference>
<dbReference type="EMBL" id="JANBPY010000905">
    <property type="protein sequence ID" value="KAJ1962849.1"/>
    <property type="molecule type" value="Genomic_DNA"/>
</dbReference>
<dbReference type="InterPro" id="IPR000209">
    <property type="entry name" value="Peptidase_S8/S53_dom"/>
</dbReference>
<dbReference type="SUPFAM" id="SSF52743">
    <property type="entry name" value="Subtilisin-like"/>
    <property type="match status" value="1"/>
</dbReference>
<evidence type="ECO:0000256" key="3">
    <source>
        <dbReference type="ARBA" id="ARBA00022525"/>
    </source>
</evidence>
<organism evidence="14 15">
    <name type="scientific">Dispira parvispora</name>
    <dbReference type="NCBI Taxonomy" id="1520584"/>
    <lineage>
        <taxon>Eukaryota</taxon>
        <taxon>Fungi</taxon>
        <taxon>Fungi incertae sedis</taxon>
        <taxon>Zoopagomycota</taxon>
        <taxon>Kickxellomycotina</taxon>
        <taxon>Dimargaritomycetes</taxon>
        <taxon>Dimargaritales</taxon>
        <taxon>Dimargaritaceae</taxon>
        <taxon>Dispira</taxon>
    </lineage>
</organism>
<evidence type="ECO:0000256" key="6">
    <source>
        <dbReference type="ARBA" id="ARBA00022801"/>
    </source>
</evidence>
<evidence type="ECO:0000259" key="12">
    <source>
        <dbReference type="Pfam" id="PF02225"/>
    </source>
</evidence>
<feature type="active site" description="Charge relay system" evidence="8 9">
    <location>
        <position position="217"/>
    </location>
</feature>
<dbReference type="PROSITE" id="PS00137">
    <property type="entry name" value="SUBTILASE_HIS"/>
    <property type="match status" value="1"/>
</dbReference>
<gene>
    <name evidence="14" type="ORF">IWQ62_003396</name>
</gene>
<dbReference type="InterPro" id="IPR023827">
    <property type="entry name" value="Peptidase_S8_Asp-AS"/>
</dbReference>
<name>A0A9W8AMZ7_9FUNG</name>
<dbReference type="GO" id="GO:0006508">
    <property type="term" value="P:proteolysis"/>
    <property type="evidence" value="ECO:0007669"/>
    <property type="project" value="UniProtKB-KW"/>
</dbReference>
<evidence type="ECO:0000256" key="5">
    <source>
        <dbReference type="ARBA" id="ARBA00022729"/>
    </source>
</evidence>
<dbReference type="InterPro" id="IPR003137">
    <property type="entry name" value="PA_domain"/>
</dbReference>
<keyword evidence="4 9" id="KW-0645">Protease</keyword>
<dbReference type="Gene3D" id="3.50.30.30">
    <property type="match status" value="1"/>
</dbReference>
<evidence type="ECO:0000256" key="2">
    <source>
        <dbReference type="ARBA" id="ARBA00022512"/>
    </source>
</evidence>
<dbReference type="InterPro" id="IPR050131">
    <property type="entry name" value="Peptidase_S8_subtilisin-like"/>
</dbReference>
<feature type="domain" description="C5a peptidase/Subtilisin-like protease SBT2-like Fn3-like" evidence="13">
    <location>
        <begin position="608"/>
        <end position="716"/>
    </location>
</feature>
<dbReference type="OrthoDB" id="206201at2759"/>
<evidence type="ECO:0000256" key="10">
    <source>
        <dbReference type="SAM" id="SignalP"/>
    </source>
</evidence>
<evidence type="ECO:0000256" key="1">
    <source>
        <dbReference type="ARBA" id="ARBA00011073"/>
    </source>
</evidence>
<keyword evidence="15" id="KW-1185">Reference proteome</keyword>
<dbReference type="PROSITE" id="PS00136">
    <property type="entry name" value="SUBTILASE_ASP"/>
    <property type="match status" value="1"/>
</dbReference>
<feature type="active site" description="Charge relay system" evidence="8 9">
    <location>
        <position position="166"/>
    </location>
</feature>
<evidence type="ECO:0000256" key="9">
    <source>
        <dbReference type="PROSITE-ProRule" id="PRU01240"/>
    </source>
</evidence>
<accession>A0A9W8AMZ7</accession>
<dbReference type="InterPro" id="IPR034187">
    <property type="entry name" value="Peptidases_S8_5"/>
</dbReference>
<feature type="chain" id="PRO_5040985719" description="Peptidase S8/S53 domain-containing protein" evidence="10">
    <location>
        <begin position="28"/>
        <end position="866"/>
    </location>
</feature>
<dbReference type="Proteomes" id="UP001150925">
    <property type="component" value="Unassembled WGS sequence"/>
</dbReference>
<evidence type="ECO:0000256" key="8">
    <source>
        <dbReference type="PIRSR" id="PIRSR615500-1"/>
    </source>
</evidence>
<evidence type="ECO:0000259" key="11">
    <source>
        <dbReference type="Pfam" id="PF00082"/>
    </source>
</evidence>
<dbReference type="Gene3D" id="3.40.50.200">
    <property type="entry name" value="Peptidase S8/S53 domain"/>
    <property type="match status" value="2"/>
</dbReference>
<proteinExistence type="inferred from homology"/>
<comment type="caution">
    <text evidence="14">The sequence shown here is derived from an EMBL/GenBank/DDBJ whole genome shotgun (WGS) entry which is preliminary data.</text>
</comment>
<keyword evidence="3" id="KW-0964">Secreted</keyword>
<comment type="similarity">
    <text evidence="1 9">Belongs to the peptidase S8 family.</text>
</comment>
<evidence type="ECO:0000313" key="14">
    <source>
        <dbReference type="EMBL" id="KAJ1962849.1"/>
    </source>
</evidence>
<feature type="domain" description="PA" evidence="12">
    <location>
        <begin position="380"/>
        <end position="452"/>
    </location>
</feature>
<dbReference type="InterPro" id="IPR046450">
    <property type="entry name" value="PA_dom_sf"/>
</dbReference>
<evidence type="ECO:0000256" key="7">
    <source>
        <dbReference type="ARBA" id="ARBA00022825"/>
    </source>
</evidence>
<feature type="signal peptide" evidence="10">
    <location>
        <begin position="1"/>
        <end position="27"/>
    </location>
</feature>
<dbReference type="InterPro" id="IPR022398">
    <property type="entry name" value="Peptidase_S8_His-AS"/>
</dbReference>
<dbReference type="InterPro" id="IPR010435">
    <property type="entry name" value="C5a/SBT2-like_Fn3"/>
</dbReference>
<dbReference type="PROSITE" id="PS51892">
    <property type="entry name" value="SUBTILASE"/>
    <property type="match status" value="1"/>
</dbReference>
<keyword evidence="5 10" id="KW-0732">Signal</keyword>
<evidence type="ECO:0000259" key="13">
    <source>
        <dbReference type="Pfam" id="PF06280"/>
    </source>
</evidence>
<keyword evidence="7 9" id="KW-0720">Serine protease</keyword>
<dbReference type="GO" id="GO:0004252">
    <property type="term" value="F:serine-type endopeptidase activity"/>
    <property type="evidence" value="ECO:0007669"/>
    <property type="project" value="UniProtKB-UniRule"/>
</dbReference>
<dbReference type="GO" id="GO:0016020">
    <property type="term" value="C:membrane"/>
    <property type="evidence" value="ECO:0007669"/>
    <property type="project" value="InterPro"/>
</dbReference>
<dbReference type="CDD" id="cd07489">
    <property type="entry name" value="Peptidases_S8_5"/>
    <property type="match status" value="1"/>
</dbReference>
<dbReference type="PANTHER" id="PTHR43806">
    <property type="entry name" value="PEPTIDASE S8"/>
    <property type="match status" value="1"/>
</dbReference>